<dbReference type="SUPFAM" id="SSF53146">
    <property type="entry name" value="Nitrogenase accessory factor-like"/>
    <property type="match status" value="1"/>
</dbReference>
<dbReference type="OrthoDB" id="9797941at2"/>
<evidence type="ECO:0000313" key="2">
    <source>
        <dbReference type="Proteomes" id="UP000295443"/>
    </source>
</evidence>
<name>A0A4R1BJ21_9PROT</name>
<gene>
    <name evidence="1" type="ORF">EZJ19_04245</name>
</gene>
<accession>A0A4R1BJ21</accession>
<dbReference type="RefSeq" id="WP_131445051.1">
    <property type="nucleotide sequence ID" value="NZ_SJZB01000014.1"/>
</dbReference>
<proteinExistence type="predicted"/>
<sequence length="133" mass="13879">MRIAVASRDGRTVAGHIGKCADWIVYEAEAGSPGEPARVAEVGRVALAKEFVFHHYQGDAPHPLAGCTAVIGASAGDSFVAKMAKRGIEAVLTAEPDPARAAADYVEHHVTPAKPRPIGGLICKLRDALSGEK</sequence>
<dbReference type="AlphaFoldDB" id="A0A4R1BJ21"/>
<dbReference type="Gene3D" id="3.30.420.130">
    <property type="entry name" value="Dinitrogenase iron-molybdenum cofactor biosynthesis domain"/>
    <property type="match status" value="1"/>
</dbReference>
<reference evidence="1 2" key="1">
    <citation type="submission" date="2019-03" db="EMBL/GenBank/DDBJ databases">
        <title>Genome sequence of Thiobacillaceae bacterium LSR1, a sulfur-oxidizing bacterium isolated from freshwater sediment.</title>
        <authorList>
            <person name="Li S."/>
        </authorList>
    </citation>
    <scope>NUCLEOTIDE SEQUENCE [LARGE SCALE GENOMIC DNA]</scope>
    <source>
        <strain evidence="1 2">LSR1</strain>
    </source>
</reference>
<organism evidence="1 2">
    <name type="scientific">Parasulfuritortus cantonensis</name>
    <dbReference type="NCBI Taxonomy" id="2528202"/>
    <lineage>
        <taxon>Bacteria</taxon>
        <taxon>Pseudomonadati</taxon>
        <taxon>Pseudomonadota</taxon>
        <taxon>Betaproteobacteria</taxon>
        <taxon>Nitrosomonadales</taxon>
        <taxon>Thiobacillaceae</taxon>
        <taxon>Parasulfuritortus</taxon>
    </lineage>
</organism>
<keyword evidence="2" id="KW-1185">Reference proteome</keyword>
<dbReference type="EMBL" id="SJZB01000014">
    <property type="protein sequence ID" value="TCJ17168.1"/>
    <property type="molecule type" value="Genomic_DNA"/>
</dbReference>
<dbReference type="Proteomes" id="UP000295443">
    <property type="component" value="Unassembled WGS sequence"/>
</dbReference>
<comment type="caution">
    <text evidence="1">The sequence shown here is derived from an EMBL/GenBank/DDBJ whole genome shotgun (WGS) entry which is preliminary data.</text>
</comment>
<dbReference type="InterPro" id="IPR036105">
    <property type="entry name" value="DiNase_FeMo-co_biosyn_sf"/>
</dbReference>
<protein>
    <submittedName>
        <fullName evidence="1">Uncharacterized protein</fullName>
    </submittedName>
</protein>
<evidence type="ECO:0000313" key="1">
    <source>
        <dbReference type="EMBL" id="TCJ17168.1"/>
    </source>
</evidence>